<evidence type="ECO:0000313" key="2">
    <source>
        <dbReference type="Proteomes" id="UP001359559"/>
    </source>
</evidence>
<proteinExistence type="predicted"/>
<evidence type="ECO:0000313" key="1">
    <source>
        <dbReference type="EMBL" id="KAK7309074.1"/>
    </source>
</evidence>
<dbReference type="PANTHER" id="PTHR36051:SF2">
    <property type="entry name" value="DYNAMIN"/>
    <property type="match status" value="1"/>
</dbReference>
<name>A0AAN9K2S3_CLITE</name>
<reference evidence="1 2" key="1">
    <citation type="submission" date="2024-01" db="EMBL/GenBank/DDBJ databases">
        <title>The genomes of 5 underutilized Papilionoideae crops provide insights into root nodulation and disease resistance.</title>
        <authorList>
            <person name="Yuan L."/>
        </authorList>
    </citation>
    <scope>NUCLEOTIDE SEQUENCE [LARGE SCALE GENOMIC DNA]</scope>
    <source>
        <strain evidence="1">LY-2023</strain>
        <tissue evidence="1">Leaf</tissue>
    </source>
</reference>
<gene>
    <name evidence="1" type="ORF">RJT34_05521</name>
</gene>
<dbReference type="Proteomes" id="UP001359559">
    <property type="component" value="Unassembled WGS sequence"/>
</dbReference>
<protein>
    <submittedName>
        <fullName evidence="1">Uncharacterized protein</fullName>
    </submittedName>
</protein>
<dbReference type="EMBL" id="JAYKXN010000002">
    <property type="protein sequence ID" value="KAK7309074.1"/>
    <property type="molecule type" value="Genomic_DNA"/>
</dbReference>
<sequence length="304" mass="32350">MESGGERNRIRIENPFTLKVGQVFTGFGIGCGVGIGVGRPLNLGAIPMLNQVMSATRGATDAFSGVSSHVNASLRKLGAKNIEVGIGCGVGFGHGFGLGLAVKPGVINQIQSCLVVAAEKMMTKFGLSPNLPISQGAFPSSLQGAVSTVNTHQISAGSTMQLATKSPHQVSHGLAGSQPMQIGSDFQNTSLRGTAVDSSFGSRTEKVLSNFLQNPLLKGEEGGVDEAVGRLKSENKILQMVLKHQQIIEELMEENERLRQILIEDLKIPSTKLEASSSGRIRNKSPCADCFECRRKHRKKRSLG</sequence>
<dbReference type="AlphaFoldDB" id="A0AAN9K2S3"/>
<dbReference type="PANTHER" id="PTHR36051">
    <property type="entry name" value="DYNAMIN"/>
    <property type="match status" value="1"/>
</dbReference>
<organism evidence="1 2">
    <name type="scientific">Clitoria ternatea</name>
    <name type="common">Butterfly pea</name>
    <dbReference type="NCBI Taxonomy" id="43366"/>
    <lineage>
        <taxon>Eukaryota</taxon>
        <taxon>Viridiplantae</taxon>
        <taxon>Streptophyta</taxon>
        <taxon>Embryophyta</taxon>
        <taxon>Tracheophyta</taxon>
        <taxon>Spermatophyta</taxon>
        <taxon>Magnoliopsida</taxon>
        <taxon>eudicotyledons</taxon>
        <taxon>Gunneridae</taxon>
        <taxon>Pentapetalae</taxon>
        <taxon>rosids</taxon>
        <taxon>fabids</taxon>
        <taxon>Fabales</taxon>
        <taxon>Fabaceae</taxon>
        <taxon>Papilionoideae</taxon>
        <taxon>50 kb inversion clade</taxon>
        <taxon>NPAAA clade</taxon>
        <taxon>indigoferoid/millettioid clade</taxon>
        <taxon>Phaseoleae</taxon>
        <taxon>Clitoria</taxon>
    </lineage>
</organism>
<comment type="caution">
    <text evidence="1">The sequence shown here is derived from an EMBL/GenBank/DDBJ whole genome shotgun (WGS) entry which is preliminary data.</text>
</comment>
<keyword evidence="2" id="KW-1185">Reference proteome</keyword>
<dbReference type="PROSITE" id="PS51257">
    <property type="entry name" value="PROKAR_LIPOPROTEIN"/>
    <property type="match status" value="1"/>
</dbReference>
<accession>A0AAN9K2S3</accession>